<evidence type="ECO:0000256" key="15">
    <source>
        <dbReference type="SAM" id="Phobius"/>
    </source>
</evidence>
<keyword evidence="15" id="KW-0472">Membrane</keyword>
<dbReference type="AlphaFoldDB" id="A0A438JWR8"/>
<comment type="similarity">
    <text evidence="5">Belongs to the RBR family. Ariadne subfamily.</text>
</comment>
<dbReference type="SUPFAM" id="SSF57850">
    <property type="entry name" value="RING/U-box"/>
    <property type="match status" value="4"/>
</dbReference>
<evidence type="ECO:0000256" key="3">
    <source>
        <dbReference type="ARBA" id="ARBA00003976"/>
    </source>
</evidence>
<reference evidence="18 19" key="1">
    <citation type="journal article" date="2018" name="PLoS Genet.">
        <title>Population sequencing reveals clonal diversity and ancestral inbreeding in the grapevine cultivar Chardonnay.</title>
        <authorList>
            <person name="Roach M.J."/>
            <person name="Johnson D.L."/>
            <person name="Bohlmann J."/>
            <person name="van Vuuren H.J."/>
            <person name="Jones S.J."/>
            <person name="Pretorius I.S."/>
            <person name="Schmidt S.A."/>
            <person name="Borneman A.R."/>
        </authorList>
    </citation>
    <scope>NUCLEOTIDE SEQUENCE [LARGE SCALE GENOMIC DNA]</scope>
    <source>
        <strain evidence="19">cv. Chardonnay</strain>
        <tissue evidence="18">Leaf</tissue>
    </source>
</reference>
<evidence type="ECO:0000256" key="6">
    <source>
        <dbReference type="ARBA" id="ARBA00012251"/>
    </source>
</evidence>
<dbReference type="GO" id="GO:0061630">
    <property type="term" value="F:ubiquitin protein ligase activity"/>
    <property type="evidence" value="ECO:0007669"/>
    <property type="project" value="UniProtKB-EC"/>
</dbReference>
<keyword evidence="11" id="KW-0833">Ubl conjugation pathway</keyword>
<feature type="compositionally biased region" description="Low complexity" evidence="14">
    <location>
        <begin position="142"/>
        <end position="151"/>
    </location>
</feature>
<evidence type="ECO:0000256" key="2">
    <source>
        <dbReference type="ARBA" id="ARBA00001947"/>
    </source>
</evidence>
<evidence type="ECO:0000256" key="7">
    <source>
        <dbReference type="ARBA" id="ARBA00022679"/>
    </source>
</evidence>
<evidence type="ECO:0000259" key="16">
    <source>
        <dbReference type="PROSITE" id="PS50089"/>
    </source>
</evidence>
<dbReference type="InterPro" id="IPR013083">
    <property type="entry name" value="Znf_RING/FYVE/PHD"/>
</dbReference>
<evidence type="ECO:0000256" key="1">
    <source>
        <dbReference type="ARBA" id="ARBA00001798"/>
    </source>
</evidence>
<keyword evidence="9" id="KW-0677">Repeat</keyword>
<dbReference type="SMART" id="SM00184">
    <property type="entry name" value="RING"/>
    <property type="match status" value="2"/>
</dbReference>
<dbReference type="CDD" id="cd22582">
    <property type="entry name" value="BRcat_RBR_unk"/>
    <property type="match status" value="1"/>
</dbReference>
<evidence type="ECO:0000256" key="8">
    <source>
        <dbReference type="ARBA" id="ARBA00022723"/>
    </source>
</evidence>
<keyword evidence="7" id="KW-0808">Transferase</keyword>
<evidence type="ECO:0000256" key="13">
    <source>
        <dbReference type="PROSITE-ProRule" id="PRU00175"/>
    </source>
</evidence>
<dbReference type="InterPro" id="IPR001841">
    <property type="entry name" value="Znf_RING"/>
</dbReference>
<dbReference type="PROSITE" id="PS50089">
    <property type="entry name" value="ZF_RING_2"/>
    <property type="match status" value="2"/>
</dbReference>
<evidence type="ECO:0000256" key="9">
    <source>
        <dbReference type="ARBA" id="ARBA00022737"/>
    </source>
</evidence>
<dbReference type="PROSITE" id="PS00518">
    <property type="entry name" value="ZF_RING_1"/>
    <property type="match status" value="2"/>
</dbReference>
<feature type="domain" description="RING-type" evidence="17">
    <location>
        <begin position="337"/>
        <end position="547"/>
    </location>
</feature>
<evidence type="ECO:0000313" key="19">
    <source>
        <dbReference type="Proteomes" id="UP000288805"/>
    </source>
</evidence>
<dbReference type="PROSITE" id="PS51873">
    <property type="entry name" value="TRIAD"/>
    <property type="match status" value="1"/>
</dbReference>
<evidence type="ECO:0000256" key="12">
    <source>
        <dbReference type="ARBA" id="ARBA00022833"/>
    </source>
</evidence>
<name>A0A438JWR8_VITVI</name>
<evidence type="ECO:0000256" key="11">
    <source>
        <dbReference type="ARBA" id="ARBA00022786"/>
    </source>
</evidence>
<evidence type="ECO:0000256" key="10">
    <source>
        <dbReference type="ARBA" id="ARBA00022771"/>
    </source>
</evidence>
<evidence type="ECO:0000313" key="18">
    <source>
        <dbReference type="EMBL" id="RVX13414.1"/>
    </source>
</evidence>
<dbReference type="FunFam" id="1.20.120.1750:FF:000018">
    <property type="entry name" value="RBR-type E3 ubiquitin transferase"/>
    <property type="match status" value="1"/>
</dbReference>
<dbReference type="InterPro" id="IPR017907">
    <property type="entry name" value="Znf_RING_CS"/>
</dbReference>
<dbReference type="PANTHER" id="PTHR11685">
    <property type="entry name" value="RBR FAMILY RING FINGER AND IBR DOMAIN-CONTAINING"/>
    <property type="match status" value="1"/>
</dbReference>
<keyword evidence="15" id="KW-1133">Transmembrane helix</keyword>
<gene>
    <name evidence="18" type="primary">rnf217_0</name>
    <name evidence="18" type="ORF">CK203_021051</name>
</gene>
<comment type="cofactor">
    <cofactor evidence="2">
        <name>Zn(2+)</name>
        <dbReference type="ChEBI" id="CHEBI:29105"/>
    </cofactor>
</comment>
<dbReference type="GO" id="GO:0008270">
    <property type="term" value="F:zinc ion binding"/>
    <property type="evidence" value="ECO:0007669"/>
    <property type="project" value="UniProtKB-KW"/>
</dbReference>
<accession>A0A438JWR8</accession>
<comment type="function">
    <text evidence="3">Might act as an E3 ubiquitin-protein ligase, or as part of E3 complex, which accepts ubiquitin from specific E2 ubiquitin-conjugating enzymes and then transfers it to substrates.</text>
</comment>
<dbReference type="Pfam" id="PF01485">
    <property type="entry name" value="IBR"/>
    <property type="match status" value="2"/>
</dbReference>
<keyword evidence="15" id="KW-0812">Transmembrane</keyword>
<organism evidence="18 19">
    <name type="scientific">Vitis vinifera</name>
    <name type="common">Grape</name>
    <dbReference type="NCBI Taxonomy" id="29760"/>
    <lineage>
        <taxon>Eukaryota</taxon>
        <taxon>Viridiplantae</taxon>
        <taxon>Streptophyta</taxon>
        <taxon>Embryophyta</taxon>
        <taxon>Tracheophyta</taxon>
        <taxon>Spermatophyta</taxon>
        <taxon>Magnoliopsida</taxon>
        <taxon>eudicotyledons</taxon>
        <taxon>Gunneridae</taxon>
        <taxon>Pentapetalae</taxon>
        <taxon>rosids</taxon>
        <taxon>Vitales</taxon>
        <taxon>Vitaceae</taxon>
        <taxon>Viteae</taxon>
        <taxon>Vitis</taxon>
    </lineage>
</organism>
<feature type="domain" description="RING-type" evidence="16">
    <location>
        <begin position="204"/>
        <end position="255"/>
    </location>
</feature>
<comment type="pathway">
    <text evidence="4">Protein modification; protein ubiquitination.</text>
</comment>
<proteinExistence type="inferred from homology"/>
<dbReference type="Gene3D" id="3.30.40.10">
    <property type="entry name" value="Zinc/RING finger domain, C3HC4 (zinc finger)"/>
    <property type="match status" value="2"/>
</dbReference>
<evidence type="ECO:0000256" key="14">
    <source>
        <dbReference type="SAM" id="MobiDB-lite"/>
    </source>
</evidence>
<dbReference type="CDD" id="cd22584">
    <property type="entry name" value="Rcat_RBR_unk"/>
    <property type="match status" value="1"/>
</dbReference>
<dbReference type="Gene3D" id="2.20.25.20">
    <property type="match status" value="1"/>
</dbReference>
<feature type="region of interest" description="Disordered" evidence="14">
    <location>
        <begin position="133"/>
        <end position="158"/>
    </location>
</feature>
<sequence>MERKRKEVDKGKSKSHLASSSGSIHSQVFISVVFFFFFFSFCFCLKGFFCLVGKKKAPKAPMKMEQDGSPTTKAKAALHYDNIDEIMKKARFGEGLTKKMEKDGSSSKERGGSHSFMEMIEKTRLREATRAYVKMQKDRSSTSKARASSHSLEIKEKAKLGEARKASVKMEKDGSSASKARAASQSLFELMGKPKLGEPSKILCLLCMKSMESEETYRNSSCSHSYCIKCISMYVPLRIVLNKGTSSVFRCPAYKCKAILELSPGIVPGPVFQRWNAAKYEALHIESKKNQSPFEDCNKGGVSRESEYPWNSHKDQLRVLGESGKKVGEPSQGRFRFYGMCEICCERKESTGMFRNEGCRHSVCTDCISKHVEVKIESNSGMILCPGMDCRGVLDPELCRGFLPKTVVERWERAIIETLILDSEKFYCPFKDCSAMLLNDNAEAVMMMRESECPHCRRLFCVQCRVPWHSGMECREVQRLNADERGREDMLLKKLAEEKKWKRCPQCKFYVEKIEGCVHLTCRCGFEFCYRCGGKWSVNHGTCQLRR</sequence>
<evidence type="ECO:0000256" key="5">
    <source>
        <dbReference type="ARBA" id="ARBA00005884"/>
    </source>
</evidence>
<evidence type="ECO:0000256" key="4">
    <source>
        <dbReference type="ARBA" id="ARBA00004906"/>
    </source>
</evidence>
<dbReference type="Gene3D" id="1.20.120.1750">
    <property type="match status" value="1"/>
</dbReference>
<dbReference type="InterPro" id="IPR044066">
    <property type="entry name" value="TRIAD_supradom"/>
</dbReference>
<keyword evidence="10 13" id="KW-0863">Zinc-finger</keyword>
<comment type="catalytic activity">
    <reaction evidence="1">
        <text>[E2 ubiquitin-conjugating enzyme]-S-ubiquitinyl-L-cysteine + [acceptor protein]-L-lysine = [E2 ubiquitin-conjugating enzyme]-L-cysteine + [acceptor protein]-N(6)-ubiquitinyl-L-lysine.</text>
        <dbReference type="EC" id="2.3.2.31"/>
    </reaction>
</comment>
<dbReference type="UniPathway" id="UPA00143"/>
<keyword evidence="8" id="KW-0479">Metal-binding</keyword>
<comment type="caution">
    <text evidence="18">The sequence shown here is derived from an EMBL/GenBank/DDBJ whole genome shotgun (WGS) entry which is preliminary data.</text>
</comment>
<dbReference type="GO" id="GO:0016567">
    <property type="term" value="P:protein ubiquitination"/>
    <property type="evidence" value="ECO:0007669"/>
    <property type="project" value="UniProtKB-UniPathway"/>
</dbReference>
<dbReference type="FunFam" id="3.30.40.10:FF:000230">
    <property type="entry name" value="RBR-type E3 ubiquitin transferase"/>
    <property type="match status" value="1"/>
</dbReference>
<keyword evidence="12" id="KW-0862">Zinc</keyword>
<dbReference type="Proteomes" id="UP000288805">
    <property type="component" value="Unassembled WGS sequence"/>
</dbReference>
<dbReference type="EMBL" id="QGNW01000024">
    <property type="protein sequence ID" value="RVX13414.1"/>
    <property type="molecule type" value="Genomic_DNA"/>
</dbReference>
<feature type="domain" description="RING-type" evidence="16">
    <location>
        <begin position="341"/>
        <end position="386"/>
    </location>
</feature>
<dbReference type="EC" id="2.3.2.31" evidence="6"/>
<protein>
    <recommendedName>
        <fullName evidence="6">RBR-type E3 ubiquitin transferase</fullName>
        <ecNumber evidence="6">2.3.2.31</ecNumber>
    </recommendedName>
</protein>
<feature type="transmembrane region" description="Helical" evidence="15">
    <location>
        <begin position="28"/>
        <end position="53"/>
    </location>
</feature>
<dbReference type="SMART" id="SM00647">
    <property type="entry name" value="IBR"/>
    <property type="match status" value="2"/>
</dbReference>
<dbReference type="InterPro" id="IPR002867">
    <property type="entry name" value="IBR_dom"/>
</dbReference>
<evidence type="ECO:0000259" key="17">
    <source>
        <dbReference type="PROSITE" id="PS51873"/>
    </source>
</evidence>
<dbReference type="InterPro" id="IPR031127">
    <property type="entry name" value="E3_UB_ligase_RBR"/>
</dbReference>